<reference evidence="2" key="1">
    <citation type="submission" date="2022-12" db="EMBL/GenBank/DDBJ databases">
        <title>Marinomonas 15G1-11 sp. nov, isolated from marine algae.</title>
        <authorList>
            <person name="Butt M."/>
            <person name="Choi D.G."/>
            <person name="Kim J.M."/>
            <person name="Lee J.K."/>
            <person name="Baek J.H."/>
            <person name="Jeon C.O."/>
        </authorList>
    </citation>
    <scope>NUCLEOTIDE SEQUENCE</scope>
    <source>
        <strain evidence="2">15G1-11</strain>
    </source>
</reference>
<keyword evidence="3" id="KW-1185">Reference proteome</keyword>
<evidence type="ECO:0000313" key="2">
    <source>
        <dbReference type="EMBL" id="MCZ2721555.1"/>
    </source>
</evidence>
<keyword evidence="1" id="KW-0175">Coiled coil</keyword>
<feature type="coiled-coil region" evidence="1">
    <location>
        <begin position="40"/>
        <end position="74"/>
    </location>
</feature>
<sequence>MPDLASISTAFQSLKLASDMVKDIRQSTTTLKDATINFKIAELTNALADLQLALADVKVENLELREELAELSKTEDLRNLLRLTDNAYWPKGDEIMGYGSGPWCSKMF</sequence>
<evidence type="ECO:0000313" key="3">
    <source>
        <dbReference type="Proteomes" id="UP001149719"/>
    </source>
</evidence>
<dbReference type="RefSeq" id="WP_269124425.1">
    <property type="nucleotide sequence ID" value="NZ_JAPUBN010000013.1"/>
</dbReference>
<protein>
    <submittedName>
        <fullName evidence="2">Uncharacterized protein</fullName>
    </submittedName>
</protein>
<comment type="caution">
    <text evidence="2">The sequence shown here is derived from an EMBL/GenBank/DDBJ whole genome shotgun (WGS) entry which is preliminary data.</text>
</comment>
<accession>A0ABT4JT27</accession>
<organism evidence="2 3">
    <name type="scientific">Marinomonas phaeophyticola</name>
    <dbReference type="NCBI Taxonomy" id="3004091"/>
    <lineage>
        <taxon>Bacteria</taxon>
        <taxon>Pseudomonadati</taxon>
        <taxon>Pseudomonadota</taxon>
        <taxon>Gammaproteobacteria</taxon>
        <taxon>Oceanospirillales</taxon>
        <taxon>Oceanospirillaceae</taxon>
        <taxon>Marinomonas</taxon>
    </lineage>
</organism>
<dbReference type="EMBL" id="JAPUBN010000013">
    <property type="protein sequence ID" value="MCZ2721555.1"/>
    <property type="molecule type" value="Genomic_DNA"/>
</dbReference>
<gene>
    <name evidence="2" type="ORF">O1D97_07785</name>
</gene>
<name>A0ABT4JT27_9GAMM</name>
<evidence type="ECO:0000256" key="1">
    <source>
        <dbReference type="SAM" id="Coils"/>
    </source>
</evidence>
<proteinExistence type="predicted"/>
<dbReference type="Proteomes" id="UP001149719">
    <property type="component" value="Unassembled WGS sequence"/>
</dbReference>